<feature type="region of interest" description="Disordered" evidence="1">
    <location>
        <begin position="1"/>
        <end position="28"/>
    </location>
</feature>
<proteinExistence type="predicted"/>
<gene>
    <name evidence="2" type="ORF">AYI68_g4787</name>
</gene>
<name>A0A1R0GW69_9FUNG</name>
<keyword evidence="3" id="KW-1185">Reference proteome</keyword>
<evidence type="ECO:0000313" key="2">
    <source>
        <dbReference type="EMBL" id="OLY81117.1"/>
    </source>
</evidence>
<sequence>MANSGTKRGTVYEKSSPTLGLFDPSKESRVDDFSYKRAKNSHDCVDQLVRKNVYQKINFMYKNSNKSPQSRSEKDDASQIKIEPENSKEKPQKNEPTPTIAKNLEKEISIDKKEFKVPFKVKAANFFPVPSLNLRNAVCNYGRGERRDTILTLKENPLGEIDSGKNVIVIHPGSRTLRIGLASDPVPKEIPQIIAHRIKKKPDLVKILQNKNINSAQIAQDEKAETFEKNSTTLTNDHFPANHPENDPTKLDNTEALKSSNKTESNEYDSPKTDLLHSPENEETIVKYIDILCDELKQKQRETKRKPVPNALSQVISYNKLATPEIIHEHNDPYKIDWIDPCLEPQSLIDTFYGDQVLKIINSDDLIVREPFKRGIFNTEDYCSLEMLMDDIQGLWIFAIEEMLGISRKDLKNYYAVLAIPDLYSKYYVESMMRVLLEYMNFGAVSVHQSSVLVTFGAGISNACVIDVGAQKTSISCIEDGYCLPDTRYEL</sequence>
<dbReference type="Gene3D" id="3.30.420.40">
    <property type="match status" value="2"/>
</dbReference>
<dbReference type="STRING" id="133383.A0A1R0GW69"/>
<reference evidence="2 3" key="1">
    <citation type="journal article" date="2016" name="Mol. Biol. Evol.">
        <title>Genome-Wide Survey of Gut Fungi (Harpellales) Reveals the First Horizontally Transferred Ubiquitin Gene from a Mosquito Host.</title>
        <authorList>
            <person name="Wang Y."/>
            <person name="White M.M."/>
            <person name="Kvist S."/>
            <person name="Moncalvo J.M."/>
        </authorList>
    </citation>
    <scope>NUCLEOTIDE SEQUENCE [LARGE SCALE GENOMIC DNA]</scope>
    <source>
        <strain evidence="2 3">ALG-7-W6</strain>
    </source>
</reference>
<feature type="compositionally biased region" description="Basic and acidic residues" evidence="1">
    <location>
        <begin position="244"/>
        <end position="255"/>
    </location>
</feature>
<dbReference type="Proteomes" id="UP000187455">
    <property type="component" value="Unassembled WGS sequence"/>
</dbReference>
<dbReference type="AlphaFoldDB" id="A0A1R0GW69"/>
<dbReference type="SUPFAM" id="SSF53067">
    <property type="entry name" value="Actin-like ATPase domain"/>
    <property type="match status" value="1"/>
</dbReference>
<feature type="region of interest" description="Disordered" evidence="1">
    <location>
        <begin position="233"/>
        <end position="276"/>
    </location>
</feature>
<dbReference type="InterPro" id="IPR043129">
    <property type="entry name" value="ATPase_NBD"/>
</dbReference>
<protein>
    <submittedName>
        <fullName evidence="2">Actin-related protein 8</fullName>
    </submittedName>
</protein>
<feature type="region of interest" description="Disordered" evidence="1">
    <location>
        <begin position="62"/>
        <end position="98"/>
    </location>
</feature>
<dbReference type="InterPro" id="IPR004000">
    <property type="entry name" value="Actin"/>
</dbReference>
<organism evidence="2 3">
    <name type="scientific">Smittium mucronatum</name>
    <dbReference type="NCBI Taxonomy" id="133383"/>
    <lineage>
        <taxon>Eukaryota</taxon>
        <taxon>Fungi</taxon>
        <taxon>Fungi incertae sedis</taxon>
        <taxon>Zoopagomycota</taxon>
        <taxon>Kickxellomycotina</taxon>
        <taxon>Harpellomycetes</taxon>
        <taxon>Harpellales</taxon>
        <taxon>Legeriomycetaceae</taxon>
        <taxon>Smittium</taxon>
    </lineage>
</organism>
<dbReference type="EMBL" id="LSSL01002766">
    <property type="protein sequence ID" value="OLY81117.1"/>
    <property type="molecule type" value="Genomic_DNA"/>
</dbReference>
<dbReference type="Pfam" id="PF00022">
    <property type="entry name" value="Actin"/>
    <property type="match status" value="1"/>
</dbReference>
<evidence type="ECO:0000313" key="3">
    <source>
        <dbReference type="Proteomes" id="UP000187455"/>
    </source>
</evidence>
<dbReference type="OrthoDB" id="5572108at2759"/>
<feature type="compositionally biased region" description="Polar residues" evidence="1">
    <location>
        <begin position="1"/>
        <end position="18"/>
    </location>
</feature>
<evidence type="ECO:0000256" key="1">
    <source>
        <dbReference type="SAM" id="MobiDB-lite"/>
    </source>
</evidence>
<accession>A0A1R0GW69</accession>
<comment type="caution">
    <text evidence="2">The sequence shown here is derived from an EMBL/GenBank/DDBJ whole genome shotgun (WGS) entry which is preliminary data.</text>
</comment>
<dbReference type="PANTHER" id="PTHR11937">
    <property type="entry name" value="ACTIN"/>
    <property type="match status" value="1"/>
</dbReference>
<feature type="compositionally biased region" description="Basic and acidic residues" evidence="1">
    <location>
        <begin position="71"/>
        <end position="93"/>
    </location>
</feature>